<dbReference type="SMART" id="SM00913">
    <property type="entry name" value="IBN_N"/>
    <property type="match status" value="1"/>
</dbReference>
<feature type="non-terminal residue" evidence="9">
    <location>
        <position position="1"/>
    </location>
</feature>
<evidence type="ECO:0000259" key="8">
    <source>
        <dbReference type="PROSITE" id="PS50166"/>
    </source>
</evidence>
<evidence type="ECO:0000256" key="1">
    <source>
        <dbReference type="ARBA" id="ARBA00004123"/>
    </source>
</evidence>
<dbReference type="InterPro" id="IPR011989">
    <property type="entry name" value="ARM-like"/>
</dbReference>
<dbReference type="VEuPathDB" id="FungiDB:H310_03051"/>
<comment type="similarity">
    <text evidence="3">Belongs to the XPO2/CSE1 family.</text>
</comment>
<dbReference type="InterPro" id="IPR001494">
    <property type="entry name" value="Importin-beta_N"/>
</dbReference>
<dbReference type="GO" id="GO:0005829">
    <property type="term" value="C:cytosol"/>
    <property type="evidence" value="ECO:0007669"/>
    <property type="project" value="TreeGrafter"/>
</dbReference>
<protein>
    <recommendedName>
        <fullName evidence="8">Importin N-terminal domain-containing protein</fullName>
    </recommendedName>
</protein>
<dbReference type="Pfam" id="PF19040">
    <property type="entry name" value="SGNH"/>
    <property type="match status" value="1"/>
</dbReference>
<evidence type="ECO:0000313" key="10">
    <source>
        <dbReference type="Proteomes" id="UP000285060"/>
    </source>
</evidence>
<dbReference type="GO" id="GO:0005635">
    <property type="term" value="C:nuclear envelope"/>
    <property type="evidence" value="ECO:0007669"/>
    <property type="project" value="TreeGrafter"/>
</dbReference>
<dbReference type="VEuPathDB" id="FungiDB:H310_03053"/>
<dbReference type="GO" id="GO:0006606">
    <property type="term" value="P:protein import into nucleus"/>
    <property type="evidence" value="ECO:0007669"/>
    <property type="project" value="TreeGrafter"/>
</dbReference>
<dbReference type="Proteomes" id="UP000285060">
    <property type="component" value="Unassembled WGS sequence"/>
</dbReference>
<dbReference type="InterPro" id="IPR005043">
    <property type="entry name" value="XPO2_C"/>
</dbReference>
<dbReference type="Gene3D" id="1.25.10.10">
    <property type="entry name" value="Leucine-rich Repeat Variant"/>
    <property type="match status" value="1"/>
</dbReference>
<evidence type="ECO:0000256" key="4">
    <source>
        <dbReference type="ARBA" id="ARBA00022448"/>
    </source>
</evidence>
<feature type="domain" description="Importin N-terminal" evidence="8">
    <location>
        <begin position="548"/>
        <end position="620"/>
    </location>
</feature>
<evidence type="ECO:0000256" key="5">
    <source>
        <dbReference type="ARBA" id="ARBA00022490"/>
    </source>
</evidence>
<evidence type="ECO:0000256" key="6">
    <source>
        <dbReference type="ARBA" id="ARBA00022927"/>
    </source>
</evidence>
<sequence length="1478" mass="165999">NLTLASTQNSTTTSDAPVQASATISATAATAAVAAKELPNPSRETRVQNTTFLQAIQGGKDMNVVWGINLTALNTTSPYGYYPHAQVLNPDHESNGLVIVLGDSHADMTKPRFLKLYDAAVQAKRRFPTMIFKTEFGRAPMSCEAATDVDIAMVKAMKPQVVFYNFHWLQYLRPDAPTGTPPSANPRCCKSLYESCPYQTQADADELVRRWKEQVKQLVALGIRVFVAQQYVENSRFYYVYWLEGNTVKAVPPPYVRSQFEAEHDHLLSVIANATHEANATLINFSDNLCWEDLCQVVNGHGEPVLADDNHIRAYTARNYLSVWRHQQQHHLSQSSSTDASCCKVPVHHPAARAADDPVDLEDMARRIDIRRATSMRDLRVRTYATERSAFGFAKLYEVEIENACNNNSLHWKLYVWFGDFRTFYNHVKRIKAPSLKMFRKQATSMMLRGMFGDKALCITRILRLLFHTLAEIAPTISVCKAARALLHLTDDFCQMEYPHDHRALLTIRQMKTIDVDSCSKCSDDGSDVVGCCICLVDDDATALRVVLQIQLKEITKQPNGPLLLLNVLRTPDVDMGVRLAASIAFKNLVKKEWDPESEVCIATECKALVKTHLVSLMCDMPDNLMKQLSAALFTIGEYDFPDQWPELLPQIVDKLGNPSSDMHTINGMLETSNAIFKRFRHAFKSDALYKELLYCLTQFQQLQHPTPSTDVPGLVAALRTMSRIFFSLNWQDLPEFFEDNIAAWMQAFEYLLRLDLPQLADNDDEADAISLLHSAVLENVLIYAEKYEEEFAPFVSGFTHVIWQKVTSLSQLPKHDDVAAKSMKFLRSIAMQQGTTALFQQDNILTELCNNIVVRNLQLRESDVELFEDNPLEYIRRDIEGNDGDTRRSAAVELLRGLRQKYDDAVSRICLTTITTLLQEYTASPQTKWMQKDVAVRPDGLPSLEWLFYRLGGVGPHGVINLVTALAAVKQTRARGVSEVHPKVPLLDIFTSHILPQLQQRQDTNPTALLLTAGALKFVATFRNQLPVQVMTTLFPLLVDCLLPHQFVVHTYAAFCIDRLLTVKEYVLEHPNGGGAATIRRFNKDLLNPYVAPLLTQVFGILCDPAYPENDYLIRMVLRILIVAQDNVLPIADTLVHKLTVLLEKVCKNPSNPAFSHCLFESLSMLIANVCTLNPALTDTFEGLLFPPFQQVLISDVEPLCPYVYQVLAQLLDMNPSTQLSAGYQNLFPVLLTPALWERISTVPAIVKLLESYLRKSPSTMQAHTTGVLGVFQKLLSNRTTETQAFALLRSFVLHIPLYGRPPPLSRARGTNFVDRAAYQPLLPELVKILMMRLQSRLSGRNSAIYTKEMIVTLSIFVAKHGAATLVHAVESVQPGMMKMLLNPIWLENAVKAKGPHERKAALLGLTLLVTDTAYSSDADLYGKMMVAISKLLDAKEDTSTTVLKTEDEILIDLEETGRLPTHAANTRRSWVVDCRV</sequence>
<evidence type="ECO:0000313" key="9">
    <source>
        <dbReference type="EMBL" id="RHY26445.1"/>
    </source>
</evidence>
<accession>A0A418ANW9</accession>
<proteinExistence type="inferred from homology"/>
<organism evidence="9 10">
    <name type="scientific">Aphanomyces invadans</name>
    <dbReference type="NCBI Taxonomy" id="157072"/>
    <lineage>
        <taxon>Eukaryota</taxon>
        <taxon>Sar</taxon>
        <taxon>Stramenopiles</taxon>
        <taxon>Oomycota</taxon>
        <taxon>Saprolegniomycetes</taxon>
        <taxon>Saprolegniales</taxon>
        <taxon>Verrucalvaceae</taxon>
        <taxon>Aphanomyces</taxon>
    </lineage>
</organism>
<reference evidence="9 10" key="1">
    <citation type="submission" date="2018-08" db="EMBL/GenBank/DDBJ databases">
        <title>Aphanomyces genome sequencing and annotation.</title>
        <authorList>
            <person name="Minardi D."/>
            <person name="Oidtmann B."/>
            <person name="Van Der Giezen M."/>
            <person name="Studholme D.J."/>
        </authorList>
    </citation>
    <scope>NUCLEOTIDE SEQUENCE [LARGE SCALE GENOMIC DNA]</scope>
    <source>
        <strain evidence="9 10">NJM0002</strain>
    </source>
</reference>
<dbReference type="EMBL" id="QUSY01000999">
    <property type="protein sequence ID" value="RHY26445.1"/>
    <property type="molecule type" value="Genomic_DNA"/>
</dbReference>
<dbReference type="Pfam" id="PF08506">
    <property type="entry name" value="Cse1"/>
    <property type="match status" value="2"/>
</dbReference>
<keyword evidence="4" id="KW-0813">Transport</keyword>
<keyword evidence="5" id="KW-0963">Cytoplasm</keyword>
<dbReference type="PANTHER" id="PTHR10997">
    <property type="entry name" value="IMPORTIN-7, 8, 11"/>
    <property type="match status" value="1"/>
</dbReference>
<evidence type="ECO:0000256" key="2">
    <source>
        <dbReference type="ARBA" id="ARBA00004496"/>
    </source>
</evidence>
<keyword evidence="6" id="KW-0653">Protein transport</keyword>
<dbReference type="Pfam" id="PF03378">
    <property type="entry name" value="CAS_CSE1"/>
    <property type="match status" value="1"/>
</dbReference>
<dbReference type="InterPro" id="IPR016024">
    <property type="entry name" value="ARM-type_fold"/>
</dbReference>
<gene>
    <name evidence="9" type="ORF">DYB32_007658</name>
</gene>
<dbReference type="GO" id="GO:0031267">
    <property type="term" value="F:small GTPase binding"/>
    <property type="evidence" value="ECO:0007669"/>
    <property type="project" value="InterPro"/>
</dbReference>
<comment type="subcellular location">
    <subcellularLocation>
        <location evidence="2">Cytoplasm</location>
    </subcellularLocation>
    <subcellularLocation>
        <location evidence="1">Nucleus</location>
    </subcellularLocation>
</comment>
<name>A0A418ANW9_9STRA</name>
<dbReference type="PANTHER" id="PTHR10997:SF8">
    <property type="entry name" value="EXPORTIN-2"/>
    <property type="match status" value="1"/>
</dbReference>
<keyword evidence="10" id="KW-1185">Reference proteome</keyword>
<evidence type="ECO:0000256" key="3">
    <source>
        <dbReference type="ARBA" id="ARBA00008669"/>
    </source>
</evidence>
<dbReference type="SUPFAM" id="SSF48371">
    <property type="entry name" value="ARM repeat"/>
    <property type="match status" value="1"/>
</dbReference>
<dbReference type="InterPro" id="IPR013713">
    <property type="entry name" value="XPO2_central"/>
</dbReference>
<dbReference type="GO" id="GO:0006611">
    <property type="term" value="P:protein export from nucleus"/>
    <property type="evidence" value="ECO:0007669"/>
    <property type="project" value="TreeGrafter"/>
</dbReference>
<evidence type="ECO:0000256" key="7">
    <source>
        <dbReference type="ARBA" id="ARBA00023242"/>
    </source>
</evidence>
<keyword evidence="7" id="KW-0539">Nucleus</keyword>
<dbReference type="InterPro" id="IPR043968">
    <property type="entry name" value="SGNH"/>
</dbReference>
<comment type="caution">
    <text evidence="9">The sequence shown here is derived from an EMBL/GenBank/DDBJ whole genome shotgun (WGS) entry which is preliminary data.</text>
</comment>
<dbReference type="GO" id="GO:0005049">
    <property type="term" value="F:nuclear export signal receptor activity"/>
    <property type="evidence" value="ECO:0007669"/>
    <property type="project" value="TreeGrafter"/>
</dbReference>
<dbReference type="Pfam" id="PF03810">
    <property type="entry name" value="IBN_N"/>
    <property type="match status" value="1"/>
</dbReference>
<dbReference type="PROSITE" id="PS50166">
    <property type="entry name" value="IMPORTIN_B_NT"/>
    <property type="match status" value="1"/>
</dbReference>